<evidence type="ECO:0000313" key="3">
    <source>
        <dbReference type="EMBL" id="MDT0430139.1"/>
    </source>
</evidence>
<feature type="transmembrane region" description="Helical" evidence="2">
    <location>
        <begin position="122"/>
        <end position="141"/>
    </location>
</feature>
<accession>A0ABU2RS19</accession>
<feature type="compositionally biased region" description="Pro residues" evidence="1">
    <location>
        <begin position="1"/>
        <end position="10"/>
    </location>
</feature>
<feature type="transmembrane region" description="Helical" evidence="2">
    <location>
        <begin position="172"/>
        <end position="195"/>
    </location>
</feature>
<gene>
    <name evidence="3" type="ORF">RM649_21145</name>
</gene>
<sequence>MTAPLTPPHQPDPHDPWQAPPSGSRLASGGPVPPTAAERRAELVRAAVTALLLTAAGLLLGLLWLWLAPRVPLVSDDTAVYLKDSEGEEAIGADGTFVLLALAFGLVSAVVVFLLRRRGGIPLVVGLALGGLLGSLLAWGVGTWLGPTSDVVAHAKEAGKGVTFDAPLELHAVGAAVLAWPIAAMIVHLLLTWVFGPRDPEPEWEFWGSGEAFGPAPAPGAGAVDGPAAPADSGPGSERDSGAGADGGASGAADGWPRRS</sequence>
<proteinExistence type="predicted"/>
<evidence type="ECO:0000313" key="4">
    <source>
        <dbReference type="Proteomes" id="UP001183777"/>
    </source>
</evidence>
<protein>
    <submittedName>
        <fullName evidence="3">ABC transporter permease</fullName>
    </submittedName>
</protein>
<keyword evidence="4" id="KW-1185">Reference proteome</keyword>
<keyword evidence="2" id="KW-0812">Transmembrane</keyword>
<dbReference type="Proteomes" id="UP001183777">
    <property type="component" value="Unassembled WGS sequence"/>
</dbReference>
<feature type="transmembrane region" description="Helical" evidence="2">
    <location>
        <begin position="97"/>
        <end position="115"/>
    </location>
</feature>
<feature type="region of interest" description="Disordered" evidence="1">
    <location>
        <begin position="1"/>
        <end position="34"/>
    </location>
</feature>
<keyword evidence="2" id="KW-1133">Transmembrane helix</keyword>
<reference evidence="4" key="1">
    <citation type="submission" date="2023-07" db="EMBL/GenBank/DDBJ databases">
        <title>30 novel species of actinomycetes from the DSMZ collection.</title>
        <authorList>
            <person name="Nouioui I."/>
        </authorList>
    </citation>
    <scope>NUCLEOTIDE SEQUENCE [LARGE SCALE GENOMIC DNA]</scope>
    <source>
        <strain evidence="4">DSM 41770</strain>
    </source>
</reference>
<feature type="transmembrane region" description="Helical" evidence="2">
    <location>
        <begin position="46"/>
        <end position="67"/>
    </location>
</feature>
<feature type="compositionally biased region" description="Low complexity" evidence="1">
    <location>
        <begin position="251"/>
        <end position="260"/>
    </location>
</feature>
<evidence type="ECO:0000256" key="2">
    <source>
        <dbReference type="SAM" id="Phobius"/>
    </source>
</evidence>
<comment type="caution">
    <text evidence="3">The sequence shown here is derived from an EMBL/GenBank/DDBJ whole genome shotgun (WGS) entry which is preliminary data.</text>
</comment>
<dbReference type="EMBL" id="JAVREX010000009">
    <property type="protein sequence ID" value="MDT0430139.1"/>
    <property type="molecule type" value="Genomic_DNA"/>
</dbReference>
<organism evidence="3 4">
    <name type="scientific">Streptomyces salyersiae</name>
    <dbReference type="NCBI Taxonomy" id="3075530"/>
    <lineage>
        <taxon>Bacteria</taxon>
        <taxon>Bacillati</taxon>
        <taxon>Actinomycetota</taxon>
        <taxon>Actinomycetes</taxon>
        <taxon>Kitasatosporales</taxon>
        <taxon>Streptomycetaceae</taxon>
        <taxon>Streptomyces</taxon>
    </lineage>
</organism>
<keyword evidence="2" id="KW-0472">Membrane</keyword>
<name>A0ABU2RS19_9ACTN</name>
<feature type="region of interest" description="Disordered" evidence="1">
    <location>
        <begin position="205"/>
        <end position="260"/>
    </location>
</feature>
<dbReference type="RefSeq" id="WP_311658637.1">
    <property type="nucleotide sequence ID" value="NZ_JAVREX010000009.1"/>
</dbReference>
<evidence type="ECO:0000256" key="1">
    <source>
        <dbReference type="SAM" id="MobiDB-lite"/>
    </source>
</evidence>
<feature type="compositionally biased region" description="Low complexity" evidence="1">
    <location>
        <begin position="208"/>
        <end position="236"/>
    </location>
</feature>